<dbReference type="PANTHER" id="PTHR46394:SF1">
    <property type="entry name" value="PNPLA DOMAIN-CONTAINING PROTEIN"/>
    <property type="match status" value="1"/>
</dbReference>
<dbReference type="Gene3D" id="3.40.1090.10">
    <property type="entry name" value="Cytosolic phospholipase A2 catalytic domain"/>
    <property type="match status" value="2"/>
</dbReference>
<accession>A0A6C0ASI9</accession>
<dbReference type="PANTHER" id="PTHR46394">
    <property type="entry name" value="ANNEXIN"/>
    <property type="match status" value="1"/>
</dbReference>
<evidence type="ECO:0000256" key="1">
    <source>
        <dbReference type="ARBA" id="ARBA00023098"/>
    </source>
</evidence>
<protein>
    <recommendedName>
        <fullName evidence="2">PNPLA domain-containing protein</fullName>
    </recommendedName>
</protein>
<evidence type="ECO:0000313" key="3">
    <source>
        <dbReference type="EMBL" id="QHS82764.1"/>
    </source>
</evidence>
<dbReference type="PROSITE" id="PS51635">
    <property type="entry name" value="PNPLA"/>
    <property type="match status" value="1"/>
</dbReference>
<feature type="domain" description="PNPLA" evidence="2">
    <location>
        <begin position="16"/>
        <end position="200"/>
    </location>
</feature>
<reference evidence="3" key="1">
    <citation type="journal article" date="2020" name="Nature">
        <title>Giant virus diversity and host interactions through global metagenomics.</title>
        <authorList>
            <person name="Schulz F."/>
            <person name="Roux S."/>
            <person name="Paez-Espino D."/>
            <person name="Jungbluth S."/>
            <person name="Walsh D.A."/>
            <person name="Denef V.J."/>
            <person name="McMahon K.D."/>
            <person name="Konstantinidis K.T."/>
            <person name="Eloe-Fadrosh E.A."/>
            <person name="Kyrpides N.C."/>
            <person name="Woyke T."/>
        </authorList>
    </citation>
    <scope>NUCLEOTIDE SEQUENCE</scope>
    <source>
        <strain evidence="3">GVMAG-S-1101171-111</strain>
    </source>
</reference>
<dbReference type="EMBL" id="MN740805">
    <property type="protein sequence ID" value="QHS82764.1"/>
    <property type="molecule type" value="Genomic_DNA"/>
</dbReference>
<dbReference type="SUPFAM" id="SSF52151">
    <property type="entry name" value="FabD/lysophospholipase-like"/>
    <property type="match status" value="1"/>
</dbReference>
<dbReference type="InterPro" id="IPR002641">
    <property type="entry name" value="PNPLA_dom"/>
</dbReference>
<name>A0A6C0ASI9_9ZZZZ</name>
<dbReference type="InterPro" id="IPR016035">
    <property type="entry name" value="Acyl_Trfase/lysoPLipase"/>
</dbReference>
<evidence type="ECO:0000259" key="2">
    <source>
        <dbReference type="PROSITE" id="PS51635"/>
    </source>
</evidence>
<proteinExistence type="predicted"/>
<organism evidence="3">
    <name type="scientific">viral metagenome</name>
    <dbReference type="NCBI Taxonomy" id="1070528"/>
    <lineage>
        <taxon>unclassified sequences</taxon>
        <taxon>metagenomes</taxon>
        <taxon>organismal metagenomes</taxon>
    </lineage>
</organism>
<dbReference type="Pfam" id="PF01734">
    <property type="entry name" value="Patatin"/>
    <property type="match status" value="1"/>
</dbReference>
<dbReference type="GO" id="GO:0006629">
    <property type="term" value="P:lipid metabolic process"/>
    <property type="evidence" value="ECO:0007669"/>
    <property type="project" value="UniProtKB-KW"/>
</dbReference>
<dbReference type="InterPro" id="IPR052580">
    <property type="entry name" value="Lipid_Hydrolase"/>
</dbReference>
<sequence>MEVSEQIENPIKIKHIVCSGGGITGFSFYGILRESNKAGIWHIDDIETIYGTSVGSIIAIMLTLNYEWDIMDDFLIKRPWQHVFSFNMYSILESLNKRGIFDIKTIEETFLPLFNGKEISIDITMQEFFELTKKEIHIFSTEINTLEIVDISYKTHPSWRVVDAVYASSALPVIFAPYLCEDKCYCDGGFLLNYPLSECLKHHNAEEILGITRTSVMDYSTNEMDQIEINKQSTVSNTSTLLDYIMIIFNKLMKLILKYNTIDIKHEYIVYSPPLSIFNIYNATTSVEERVKLIEIGSNKFQSNYST</sequence>
<dbReference type="AlphaFoldDB" id="A0A6C0ASI9"/>
<keyword evidence="1" id="KW-0443">Lipid metabolism</keyword>